<dbReference type="PANTHER" id="PTHR11579:SF0">
    <property type="entry name" value="PROTEIN-L-ISOASPARTATE(D-ASPARTATE) O-METHYLTRANSFERASE"/>
    <property type="match status" value="1"/>
</dbReference>
<organism evidence="8 9">
    <name type="scientific">candidate division TA06 bacterium DG_24</name>
    <dbReference type="NCBI Taxonomy" id="1703770"/>
    <lineage>
        <taxon>Bacteria</taxon>
        <taxon>Bacteria division TA06</taxon>
    </lineage>
</organism>
<evidence type="ECO:0000256" key="1">
    <source>
        <dbReference type="ARBA" id="ARBA00004496"/>
    </source>
</evidence>
<comment type="caution">
    <text evidence="8">The sequence shown here is derived from an EMBL/GenBank/DDBJ whole genome shotgun (WGS) entry which is preliminary data.</text>
</comment>
<dbReference type="GO" id="GO:0030091">
    <property type="term" value="P:protein repair"/>
    <property type="evidence" value="ECO:0007669"/>
    <property type="project" value="UniProtKB-UniRule"/>
</dbReference>
<dbReference type="PATRIC" id="fig|1703770.3.peg.784"/>
<evidence type="ECO:0000313" key="9">
    <source>
        <dbReference type="Proteomes" id="UP000052008"/>
    </source>
</evidence>
<keyword evidence="4 7" id="KW-0489">Methyltransferase</keyword>
<dbReference type="Proteomes" id="UP000052008">
    <property type="component" value="Unassembled WGS sequence"/>
</dbReference>
<name>A0A0S7WSK1_UNCT6</name>
<proteinExistence type="inferred from homology"/>
<dbReference type="Pfam" id="PF01135">
    <property type="entry name" value="PCMT"/>
    <property type="match status" value="1"/>
</dbReference>
<comment type="similarity">
    <text evidence="2 7">Belongs to the methyltransferase superfamily. L-isoaspartyl/D-aspartyl protein methyltransferase family.</text>
</comment>
<dbReference type="GO" id="GO:0032259">
    <property type="term" value="P:methylation"/>
    <property type="evidence" value="ECO:0007669"/>
    <property type="project" value="UniProtKB-KW"/>
</dbReference>
<dbReference type="NCBIfam" id="TIGR00080">
    <property type="entry name" value="pimt"/>
    <property type="match status" value="1"/>
</dbReference>
<dbReference type="FunFam" id="3.40.50.150:FF:000010">
    <property type="entry name" value="Protein-L-isoaspartate O-methyltransferase"/>
    <property type="match status" value="1"/>
</dbReference>
<dbReference type="GO" id="GO:0005737">
    <property type="term" value="C:cytoplasm"/>
    <property type="evidence" value="ECO:0007669"/>
    <property type="project" value="UniProtKB-SubCell"/>
</dbReference>
<dbReference type="Gene3D" id="3.40.50.150">
    <property type="entry name" value="Vaccinia Virus protein VP39"/>
    <property type="match status" value="1"/>
</dbReference>
<dbReference type="AlphaFoldDB" id="A0A0S7WSK1"/>
<comment type="subcellular location">
    <subcellularLocation>
        <location evidence="1 7">Cytoplasm</location>
    </subcellularLocation>
</comment>
<evidence type="ECO:0000313" key="8">
    <source>
        <dbReference type="EMBL" id="KPJ53115.1"/>
    </source>
</evidence>
<dbReference type="STRING" id="1703770.AMJ39_05815"/>
<dbReference type="GO" id="GO:0004719">
    <property type="term" value="F:protein-L-isoaspartate (D-aspartate) O-methyltransferase activity"/>
    <property type="evidence" value="ECO:0007669"/>
    <property type="project" value="UniProtKB-UniRule"/>
</dbReference>
<accession>A0A0S7WSK1</accession>
<keyword evidence="6 7" id="KW-0949">S-adenosyl-L-methionine</keyword>
<keyword evidence="3 7" id="KW-0963">Cytoplasm</keyword>
<evidence type="ECO:0000256" key="2">
    <source>
        <dbReference type="ARBA" id="ARBA00005369"/>
    </source>
</evidence>
<evidence type="ECO:0000256" key="3">
    <source>
        <dbReference type="ARBA" id="ARBA00022490"/>
    </source>
</evidence>
<dbReference type="EC" id="2.1.1.77" evidence="7"/>
<dbReference type="HAMAP" id="MF_00090">
    <property type="entry name" value="PIMT"/>
    <property type="match status" value="1"/>
</dbReference>
<evidence type="ECO:0000256" key="7">
    <source>
        <dbReference type="HAMAP-Rule" id="MF_00090"/>
    </source>
</evidence>
<feature type="active site" evidence="7">
    <location>
        <position position="52"/>
    </location>
</feature>
<dbReference type="EMBL" id="LIZS01000030">
    <property type="protein sequence ID" value="KPJ53115.1"/>
    <property type="molecule type" value="Genomic_DNA"/>
</dbReference>
<dbReference type="CDD" id="cd02440">
    <property type="entry name" value="AdoMet_MTases"/>
    <property type="match status" value="1"/>
</dbReference>
<comment type="function">
    <text evidence="7">Catalyzes the methyl esterification of L-isoaspartyl residues in peptides and proteins that result from spontaneous decomposition of normal L-aspartyl and L-asparaginyl residues. It plays a role in the repair and/or degradation of damaged proteins.</text>
</comment>
<dbReference type="InterPro" id="IPR029063">
    <property type="entry name" value="SAM-dependent_MTases_sf"/>
</dbReference>
<sequence length="203" mass="21887">MVETQIRARGITEARLLAAMERVPRHLFVSEAFSEKAYGDHPLPIGEGQTISQPYMVATMIDALDLQGEERVLEIGTGSGYQAAVLAELSAQVFTIERIPSLGTRARELLENLGYTNIAFRIGDGTIGWREASPFDAILVSAAAPKIPKALTEQLADGGRLAIPIGGSLSQVLKQVTRRGEALETRTVCGCVFVPLIGRDGWP</sequence>
<dbReference type="InterPro" id="IPR000682">
    <property type="entry name" value="PCMT"/>
</dbReference>
<evidence type="ECO:0000256" key="6">
    <source>
        <dbReference type="ARBA" id="ARBA00022691"/>
    </source>
</evidence>
<comment type="catalytic activity">
    <reaction evidence="7">
        <text>[protein]-L-isoaspartate + S-adenosyl-L-methionine = [protein]-L-isoaspartate alpha-methyl ester + S-adenosyl-L-homocysteine</text>
        <dbReference type="Rhea" id="RHEA:12705"/>
        <dbReference type="Rhea" id="RHEA-COMP:12143"/>
        <dbReference type="Rhea" id="RHEA-COMP:12144"/>
        <dbReference type="ChEBI" id="CHEBI:57856"/>
        <dbReference type="ChEBI" id="CHEBI:59789"/>
        <dbReference type="ChEBI" id="CHEBI:90596"/>
        <dbReference type="ChEBI" id="CHEBI:90598"/>
        <dbReference type="EC" id="2.1.1.77"/>
    </reaction>
</comment>
<reference evidence="8 9" key="1">
    <citation type="journal article" date="2015" name="Microbiome">
        <title>Genomic resolution of linkages in carbon, nitrogen, and sulfur cycling among widespread estuary sediment bacteria.</title>
        <authorList>
            <person name="Baker B.J."/>
            <person name="Lazar C.S."/>
            <person name="Teske A.P."/>
            <person name="Dick G.J."/>
        </authorList>
    </citation>
    <scope>NUCLEOTIDE SEQUENCE [LARGE SCALE GENOMIC DNA]</scope>
    <source>
        <strain evidence="8">DG_24</strain>
    </source>
</reference>
<dbReference type="NCBIfam" id="NF001453">
    <property type="entry name" value="PRK00312.1"/>
    <property type="match status" value="1"/>
</dbReference>
<keyword evidence="5 7" id="KW-0808">Transferase</keyword>
<evidence type="ECO:0000256" key="4">
    <source>
        <dbReference type="ARBA" id="ARBA00022603"/>
    </source>
</evidence>
<dbReference type="PANTHER" id="PTHR11579">
    <property type="entry name" value="PROTEIN-L-ISOASPARTATE O-METHYLTRANSFERASE"/>
    <property type="match status" value="1"/>
</dbReference>
<dbReference type="SUPFAM" id="SSF53335">
    <property type="entry name" value="S-adenosyl-L-methionine-dependent methyltransferases"/>
    <property type="match status" value="1"/>
</dbReference>
<protein>
    <recommendedName>
        <fullName evidence="7">Protein-L-isoaspartate O-methyltransferase</fullName>
        <ecNumber evidence="7">2.1.1.77</ecNumber>
    </recommendedName>
    <alternativeName>
        <fullName evidence="7">L-isoaspartyl protein carboxyl methyltransferase</fullName>
    </alternativeName>
    <alternativeName>
        <fullName evidence="7">Protein L-isoaspartyl methyltransferase</fullName>
    </alternativeName>
    <alternativeName>
        <fullName evidence="7">Protein-beta-aspartate methyltransferase</fullName>
        <shortName evidence="7">PIMT</shortName>
    </alternativeName>
</protein>
<gene>
    <name evidence="7" type="primary">pcm</name>
    <name evidence="8" type="ORF">AMJ39_05815</name>
</gene>
<dbReference type="PROSITE" id="PS01279">
    <property type="entry name" value="PCMT"/>
    <property type="match status" value="1"/>
</dbReference>
<evidence type="ECO:0000256" key="5">
    <source>
        <dbReference type="ARBA" id="ARBA00022679"/>
    </source>
</evidence>